<evidence type="ECO:0000313" key="4">
    <source>
        <dbReference type="EMBL" id="WAX55581.1"/>
    </source>
</evidence>
<dbReference type="Gene3D" id="2.40.420.20">
    <property type="match status" value="1"/>
</dbReference>
<dbReference type="InterPro" id="IPR058647">
    <property type="entry name" value="BSH_CzcB-like"/>
</dbReference>
<proteinExistence type="predicted"/>
<dbReference type="Proteomes" id="UP001164693">
    <property type="component" value="Chromosome"/>
</dbReference>
<feature type="domain" description="Multidrug resistance protein MdtA-like C-terminal permuted SH3" evidence="2">
    <location>
        <begin position="298"/>
        <end position="358"/>
    </location>
</feature>
<dbReference type="PANTHER" id="PTHR30469:SF33">
    <property type="entry name" value="SLR1207 PROTEIN"/>
    <property type="match status" value="1"/>
</dbReference>
<dbReference type="Gene3D" id="2.40.50.100">
    <property type="match status" value="1"/>
</dbReference>
<feature type="region of interest" description="Disordered" evidence="1">
    <location>
        <begin position="176"/>
        <end position="199"/>
    </location>
</feature>
<reference evidence="4" key="1">
    <citation type="submission" date="2022-05" db="EMBL/GenBank/DDBJ databases">
        <title>Jatrophihabitans sp. SB3-54 whole genome sequence.</title>
        <authorList>
            <person name="Suh M.K."/>
            <person name="Eom M.K."/>
            <person name="Kim J.S."/>
            <person name="Kim H.S."/>
            <person name="Do H.E."/>
            <person name="Shin Y.K."/>
            <person name="Lee J.-S."/>
        </authorList>
    </citation>
    <scope>NUCLEOTIDE SEQUENCE</scope>
    <source>
        <strain evidence="4">SB3-54</strain>
    </source>
</reference>
<protein>
    <submittedName>
        <fullName evidence="4">Biotin/lipoyl-binding protein</fullName>
    </submittedName>
</protein>
<feature type="compositionally biased region" description="Gly residues" evidence="1">
    <location>
        <begin position="371"/>
        <end position="405"/>
    </location>
</feature>
<keyword evidence="5" id="KW-1185">Reference proteome</keyword>
<dbReference type="PANTHER" id="PTHR30469">
    <property type="entry name" value="MULTIDRUG RESISTANCE PROTEIN MDTA"/>
    <property type="match status" value="1"/>
</dbReference>
<evidence type="ECO:0000259" key="2">
    <source>
        <dbReference type="Pfam" id="PF25967"/>
    </source>
</evidence>
<dbReference type="InterPro" id="IPR058627">
    <property type="entry name" value="MdtA-like_C"/>
</dbReference>
<dbReference type="SUPFAM" id="SSF111369">
    <property type="entry name" value="HlyD-like secretion proteins"/>
    <property type="match status" value="1"/>
</dbReference>
<gene>
    <name evidence="4" type="ORF">M6B22_13640</name>
</gene>
<dbReference type="Gene3D" id="1.10.287.470">
    <property type="entry name" value="Helix hairpin bin"/>
    <property type="match status" value="1"/>
</dbReference>
<feature type="compositionally biased region" description="Low complexity" evidence="1">
    <location>
        <begin position="358"/>
        <end position="370"/>
    </location>
</feature>
<evidence type="ECO:0000256" key="1">
    <source>
        <dbReference type="SAM" id="MobiDB-lite"/>
    </source>
</evidence>
<dbReference type="Pfam" id="PF25973">
    <property type="entry name" value="BSH_CzcB"/>
    <property type="match status" value="1"/>
</dbReference>
<dbReference type="EMBL" id="CP097463">
    <property type="protein sequence ID" value="WAX55581.1"/>
    <property type="molecule type" value="Genomic_DNA"/>
</dbReference>
<feature type="domain" description="CzcB-like barrel-sandwich hybrid" evidence="3">
    <location>
        <begin position="72"/>
        <end position="177"/>
    </location>
</feature>
<feature type="compositionally biased region" description="Gly residues" evidence="1">
    <location>
        <begin position="179"/>
        <end position="194"/>
    </location>
</feature>
<feature type="region of interest" description="Disordered" evidence="1">
    <location>
        <begin position="352"/>
        <end position="405"/>
    </location>
</feature>
<dbReference type="Pfam" id="PF25967">
    <property type="entry name" value="RND-MFP_C"/>
    <property type="match status" value="1"/>
</dbReference>
<organism evidence="4 5">
    <name type="scientific">Jatrophihabitans cynanchi</name>
    <dbReference type="NCBI Taxonomy" id="2944128"/>
    <lineage>
        <taxon>Bacteria</taxon>
        <taxon>Bacillati</taxon>
        <taxon>Actinomycetota</taxon>
        <taxon>Actinomycetes</taxon>
        <taxon>Jatrophihabitantales</taxon>
        <taxon>Jatrophihabitantaceae</taxon>
        <taxon>Jatrophihabitans</taxon>
    </lineage>
</organism>
<sequence length="405" mass="38762">MRAHPWWSTAIAVLVVGGAATGTVFGLGGGGDPAVAAATTTQTVSTGTIRQSVSASGTLAPAQQSNLNFSSSGVVTTVRVSEGQTVRKGQILATIDSAALAATVAQAKAGVASNKAKVDDDEVNDVSDTQLAADKAALTASQNQLTSARKALAGATMTSPIAGVVAGVNLTVGESVSGSGSGTGGSSSGGGGANGATSNASSTSSAQIQVISTNAWVVNATVDASSVGLIKVGNQAQLRVTGAGDTVYGTISSIAVTSSSSSGTASYPVVIGVTGSPSGMHDGAGVTATLIYKQLSDVVAISSIALHRTAGGSQYVEKVVNGKTVRTPVQVGISSGLQTQITSGLSAGDKILVPQLQRSGTGSTTRSGTSNRGGRGGGFGGGTGGGFPGGGFPGGGGAGGGGFGG</sequence>
<dbReference type="Gene3D" id="2.40.30.170">
    <property type="match status" value="1"/>
</dbReference>
<dbReference type="RefSeq" id="WP_269442099.1">
    <property type="nucleotide sequence ID" value="NZ_CP097463.1"/>
</dbReference>
<name>A0ABY7JXF3_9ACTN</name>
<evidence type="ECO:0000313" key="5">
    <source>
        <dbReference type="Proteomes" id="UP001164693"/>
    </source>
</evidence>
<evidence type="ECO:0000259" key="3">
    <source>
        <dbReference type="Pfam" id="PF25973"/>
    </source>
</evidence>
<accession>A0ABY7JXF3</accession>